<gene>
    <name evidence="4" type="ORF">C0Q70_18728</name>
</gene>
<dbReference type="Gene3D" id="2.60.120.200">
    <property type="match status" value="1"/>
</dbReference>
<accession>A0A2T7NHF3</accession>
<dbReference type="PANTHER" id="PTHR10963">
    <property type="entry name" value="GLYCOSYL HYDROLASE-RELATED"/>
    <property type="match status" value="1"/>
</dbReference>
<dbReference type="InterPro" id="IPR050546">
    <property type="entry name" value="Glycosyl_Hydrlase_16"/>
</dbReference>
<evidence type="ECO:0000259" key="3">
    <source>
        <dbReference type="PROSITE" id="PS51762"/>
    </source>
</evidence>
<feature type="chain" id="PRO_5015518886" description="GH16 domain-containing protein" evidence="2">
    <location>
        <begin position="16"/>
        <end position="444"/>
    </location>
</feature>
<comment type="caution">
    <text evidence="4">The sequence shown here is derived from an EMBL/GenBank/DDBJ whole genome shotgun (WGS) entry which is preliminary data.</text>
</comment>
<dbReference type="Pfam" id="PF00722">
    <property type="entry name" value="Glyco_hydro_16"/>
    <property type="match status" value="1"/>
</dbReference>
<dbReference type="EMBL" id="PZQS01000012">
    <property type="protein sequence ID" value="PVD20572.1"/>
    <property type="molecule type" value="Genomic_DNA"/>
</dbReference>
<comment type="similarity">
    <text evidence="1">Belongs to the glycosyl hydrolase 16 family.</text>
</comment>
<protein>
    <recommendedName>
        <fullName evidence="3">GH16 domain-containing protein</fullName>
    </recommendedName>
</protein>
<evidence type="ECO:0000313" key="4">
    <source>
        <dbReference type="EMBL" id="PVD20572.1"/>
    </source>
</evidence>
<evidence type="ECO:0000256" key="1">
    <source>
        <dbReference type="ARBA" id="ARBA00006865"/>
    </source>
</evidence>
<dbReference type="PROSITE" id="PS51762">
    <property type="entry name" value="GH16_2"/>
    <property type="match status" value="1"/>
</dbReference>
<dbReference type="GO" id="GO:0005975">
    <property type="term" value="P:carbohydrate metabolic process"/>
    <property type="evidence" value="ECO:0007669"/>
    <property type="project" value="InterPro"/>
</dbReference>
<feature type="domain" description="GH16" evidence="3">
    <location>
        <begin position="101"/>
        <end position="408"/>
    </location>
</feature>
<dbReference type="InterPro" id="IPR013320">
    <property type="entry name" value="ConA-like_dom_sf"/>
</dbReference>
<dbReference type="InterPro" id="IPR000757">
    <property type="entry name" value="Beta-glucanase-like"/>
</dbReference>
<reference evidence="4 5" key="1">
    <citation type="submission" date="2018-04" db="EMBL/GenBank/DDBJ databases">
        <title>The genome of golden apple snail Pomacea canaliculata provides insight into stress tolerance and invasive adaptation.</title>
        <authorList>
            <person name="Liu C."/>
            <person name="Liu B."/>
            <person name="Ren Y."/>
            <person name="Zhang Y."/>
            <person name="Wang H."/>
            <person name="Li S."/>
            <person name="Jiang F."/>
            <person name="Yin L."/>
            <person name="Zhang G."/>
            <person name="Qian W."/>
            <person name="Fan W."/>
        </authorList>
    </citation>
    <scope>NUCLEOTIDE SEQUENCE [LARGE SCALE GENOMIC DNA]</scope>
    <source>
        <strain evidence="4">SZHN2017</strain>
        <tissue evidence="4">Muscle</tissue>
    </source>
</reference>
<dbReference type="Proteomes" id="UP000245119">
    <property type="component" value="Linkage Group LG12"/>
</dbReference>
<dbReference type="OrthoDB" id="6053070at2759"/>
<proteinExistence type="inferred from homology"/>
<dbReference type="STRING" id="400727.A0A2T7NHF3"/>
<name>A0A2T7NHF3_POMCA</name>
<keyword evidence="5" id="KW-1185">Reference proteome</keyword>
<dbReference type="OMA" id="TWTHEIT"/>
<sequence>MRLFLVLVVVTAVTGKKLPEFFREKDGSIRVLVPDLKDSHDVSLIVANEDSQAAPVSLTKTDDGQWKGVLNKVKTKHGSVLNYVLQYHKFDTLHQLARSTEVFNLPELPPSQRFLQRRATVVFFDDFSSGKVDPSKWQHAITGDGGGNHEFNMYTPEAANSYVKNGVLYIHPTLTVDRFGANFLSNGNLDVKAIWGSCTDNSRSGCHLQGHSIPPIMSAKLSSTQHIRYGKIEVVAKLPKGDWLWPAIWMLPSEWHYGGWPASGEIDIMEARGNLHYHSPEGWTMGADVDYSTVHYGPAWNNKKSFGSPYTLRGTTLGDAYHTYWIDWTQNYIKIGVDDHTSIAHNTPAAGYWHEGQFSGTNIWANGGKDAPFDRPFYLILNVAVGGTWFNHANTNQPYAQPWSDGGSDAAMRTAFWDARHLWQATWHGDDVAMKVRSVKMTQY</sequence>
<organism evidence="4 5">
    <name type="scientific">Pomacea canaliculata</name>
    <name type="common">Golden apple snail</name>
    <dbReference type="NCBI Taxonomy" id="400727"/>
    <lineage>
        <taxon>Eukaryota</taxon>
        <taxon>Metazoa</taxon>
        <taxon>Spiralia</taxon>
        <taxon>Lophotrochozoa</taxon>
        <taxon>Mollusca</taxon>
        <taxon>Gastropoda</taxon>
        <taxon>Caenogastropoda</taxon>
        <taxon>Architaenioglossa</taxon>
        <taxon>Ampullarioidea</taxon>
        <taxon>Ampullariidae</taxon>
        <taxon>Pomacea</taxon>
    </lineage>
</organism>
<feature type="signal peptide" evidence="2">
    <location>
        <begin position="1"/>
        <end position="15"/>
    </location>
</feature>
<dbReference type="SUPFAM" id="SSF49899">
    <property type="entry name" value="Concanavalin A-like lectins/glucanases"/>
    <property type="match status" value="1"/>
</dbReference>
<evidence type="ECO:0000256" key="2">
    <source>
        <dbReference type="SAM" id="SignalP"/>
    </source>
</evidence>
<dbReference type="AlphaFoldDB" id="A0A2T7NHF3"/>
<keyword evidence="2" id="KW-0732">Signal</keyword>
<dbReference type="GO" id="GO:0004553">
    <property type="term" value="F:hydrolase activity, hydrolyzing O-glycosyl compounds"/>
    <property type="evidence" value="ECO:0007669"/>
    <property type="project" value="InterPro"/>
</dbReference>
<evidence type="ECO:0000313" key="5">
    <source>
        <dbReference type="Proteomes" id="UP000245119"/>
    </source>
</evidence>
<dbReference type="PANTHER" id="PTHR10963:SF55">
    <property type="entry name" value="GLYCOSIDE HYDROLASE FAMILY 16 PROTEIN"/>
    <property type="match status" value="1"/>
</dbReference>